<evidence type="ECO:0000256" key="1">
    <source>
        <dbReference type="SAM" id="SignalP"/>
    </source>
</evidence>
<dbReference type="InterPro" id="IPR051532">
    <property type="entry name" value="Ester_Hydrolysis_Enzymes"/>
</dbReference>
<proteinExistence type="predicted"/>
<dbReference type="Proteomes" id="UP001250656">
    <property type="component" value="Unassembled WGS sequence"/>
</dbReference>
<gene>
    <name evidence="2" type="ORF">RQM65_13070</name>
</gene>
<feature type="chain" id="PRO_5047415503" evidence="1">
    <location>
        <begin position="25"/>
        <end position="531"/>
    </location>
</feature>
<keyword evidence="3" id="KW-1185">Reference proteome</keyword>
<organism evidence="2 3">
    <name type="scientific">Pricia mediterranea</name>
    <dbReference type="NCBI Taxonomy" id="3076079"/>
    <lineage>
        <taxon>Bacteria</taxon>
        <taxon>Pseudomonadati</taxon>
        <taxon>Bacteroidota</taxon>
        <taxon>Flavobacteriia</taxon>
        <taxon>Flavobacteriales</taxon>
        <taxon>Flavobacteriaceae</taxon>
        <taxon>Pricia</taxon>
    </lineage>
</organism>
<keyword evidence="1" id="KW-0732">Signal</keyword>
<comment type="caution">
    <text evidence="2">The sequence shown here is derived from an EMBL/GenBank/DDBJ whole genome shotgun (WGS) entry which is preliminary data.</text>
</comment>
<name>A0ABU3L8Q0_9FLAO</name>
<dbReference type="EMBL" id="JAVTTP010000001">
    <property type="protein sequence ID" value="MDT7829598.1"/>
    <property type="molecule type" value="Genomic_DNA"/>
</dbReference>
<protein>
    <submittedName>
        <fullName evidence="2">G-D-S-L family lipolytic protein</fullName>
    </submittedName>
</protein>
<feature type="signal peptide" evidence="1">
    <location>
        <begin position="1"/>
        <end position="24"/>
    </location>
</feature>
<dbReference type="PANTHER" id="PTHR30383">
    <property type="entry name" value="THIOESTERASE 1/PROTEASE 1/LYSOPHOSPHOLIPASE L1"/>
    <property type="match status" value="1"/>
</dbReference>
<reference evidence="2 3" key="1">
    <citation type="submission" date="2023-09" db="EMBL/GenBank/DDBJ databases">
        <title>Novel taxa isolated from Blanes Bay.</title>
        <authorList>
            <person name="Rey-Velasco X."/>
            <person name="Lucena T."/>
        </authorList>
    </citation>
    <scope>NUCLEOTIDE SEQUENCE [LARGE SCALE GENOMIC DNA]</scope>
    <source>
        <strain evidence="2 3">S334</strain>
    </source>
</reference>
<dbReference type="PANTHER" id="PTHR30383:SF5">
    <property type="entry name" value="SGNH HYDROLASE-TYPE ESTERASE DOMAIN-CONTAINING PROTEIN"/>
    <property type="match status" value="1"/>
</dbReference>
<evidence type="ECO:0000313" key="2">
    <source>
        <dbReference type="EMBL" id="MDT7829598.1"/>
    </source>
</evidence>
<sequence length="531" mass="55393">MKKILALLAFCSLFAISCSNDDNAPVGPTPPEPTPENYTSGSADFSNYVALGNSLTAGYSDGALFMDGQEASFPNMLAGSFAEVGGGEFKIPFMADNLGGLTLGGEKLEGFENRFILSFASGSPSPVRLEGQGSTEVTNVLSGPFNNMGVPGAKIYHLAAPGYGSLDALAIGAANPYFVRFASDPMATVIGDAVAQNPTFFTMWIGNNDILSYATSGGSGVDQEGNLDPSIYGPNDITDPNVFANIYNQLLQALTANGAGGALANLPDVTTVPYFTTVPFDPLDPTNPDFGPQIPTLNQNFAGLNQVFAALQVPERSIVFAEDAASALVIKDESLPDLSQQITGALMQGGLDAGTATVFGMLYGQARQANENDLIVLTAQSEIATLNETAFASLQAMGLPAANAGQLAVNGVTYPLEDQWVLTPDEQATVLTATEKFNTTISGLSDQYGLAFVDANAVLTQAASEEGIPLSDGSSVTAEFATGGGFSLDGVHLSPRGYAIMANEFIEAIETTYNADLPEIDPLEYKGLYVN</sequence>
<evidence type="ECO:0000313" key="3">
    <source>
        <dbReference type="Proteomes" id="UP001250656"/>
    </source>
</evidence>
<dbReference type="RefSeq" id="WP_314015635.1">
    <property type="nucleotide sequence ID" value="NZ_JAVTTP010000001.1"/>
</dbReference>
<dbReference type="Gene3D" id="3.40.50.1110">
    <property type="entry name" value="SGNH hydrolase"/>
    <property type="match status" value="2"/>
</dbReference>
<accession>A0ABU3L8Q0</accession>
<dbReference type="PROSITE" id="PS51257">
    <property type="entry name" value="PROKAR_LIPOPROTEIN"/>
    <property type="match status" value="1"/>
</dbReference>
<dbReference type="SUPFAM" id="SSF52266">
    <property type="entry name" value="SGNH hydrolase"/>
    <property type="match status" value="2"/>
</dbReference>
<dbReference type="InterPro" id="IPR036514">
    <property type="entry name" value="SGNH_hydro_sf"/>
</dbReference>